<feature type="compositionally biased region" description="Basic and acidic residues" evidence="1">
    <location>
        <begin position="1"/>
        <end position="24"/>
    </location>
</feature>
<name>A0A372FWT2_9ACTN</name>
<proteinExistence type="predicted"/>
<dbReference type="Proteomes" id="UP000262621">
    <property type="component" value="Unassembled WGS sequence"/>
</dbReference>
<organism evidence="2 3">
    <name type="scientific">Micromonospora craniellae</name>
    <dbReference type="NCBI Taxonomy" id="2294034"/>
    <lineage>
        <taxon>Bacteria</taxon>
        <taxon>Bacillati</taxon>
        <taxon>Actinomycetota</taxon>
        <taxon>Actinomycetes</taxon>
        <taxon>Micromonosporales</taxon>
        <taxon>Micromonosporaceae</taxon>
        <taxon>Micromonospora</taxon>
    </lineage>
</organism>
<evidence type="ECO:0000313" key="3">
    <source>
        <dbReference type="Proteomes" id="UP000262621"/>
    </source>
</evidence>
<reference evidence="2 3" key="1">
    <citation type="submission" date="2018-08" db="EMBL/GenBank/DDBJ databases">
        <title>Verrucosispora craniellae sp. nov., isolated from a marine sponge in the South China Sea.</title>
        <authorList>
            <person name="Li L."/>
            <person name="Lin H.W."/>
        </authorList>
    </citation>
    <scope>NUCLEOTIDE SEQUENCE [LARGE SCALE GENOMIC DNA]</scope>
    <source>
        <strain evidence="2 3">LHW63014</strain>
    </source>
</reference>
<comment type="caution">
    <text evidence="2">The sequence shown here is derived from an EMBL/GenBank/DDBJ whole genome shotgun (WGS) entry which is preliminary data.</text>
</comment>
<dbReference type="RefSeq" id="WP_117229083.1">
    <property type="nucleotide sequence ID" value="NZ_CP061725.1"/>
</dbReference>
<dbReference type="AlphaFoldDB" id="A0A372FWT2"/>
<evidence type="ECO:0000256" key="1">
    <source>
        <dbReference type="SAM" id="MobiDB-lite"/>
    </source>
</evidence>
<feature type="region of interest" description="Disordered" evidence="1">
    <location>
        <begin position="1"/>
        <end position="72"/>
    </location>
</feature>
<accession>A0A372FWT2</accession>
<protein>
    <submittedName>
        <fullName evidence="2">Uncharacterized protein</fullName>
    </submittedName>
</protein>
<sequence>MRGGLDETLARMRRREEALRRRSTDPSADDQPDPGPDAPSGVAVTSRPDSRNAGPGWAGTPERVPGAPPRHVTEEVAEALRAVVAAHPGSSVTARIDHAGTAYDLRVTWDGQEVTVSGERAAPPPAWPMPISAVPGWSETPDRPEPDPAARLAELIRRDPSLLTGEDPPG</sequence>
<evidence type="ECO:0000313" key="2">
    <source>
        <dbReference type="EMBL" id="RFS45251.1"/>
    </source>
</evidence>
<feature type="compositionally biased region" description="Basic and acidic residues" evidence="1">
    <location>
        <begin position="140"/>
        <end position="150"/>
    </location>
</feature>
<dbReference type="EMBL" id="QVFU01000018">
    <property type="protein sequence ID" value="RFS45251.1"/>
    <property type="molecule type" value="Genomic_DNA"/>
</dbReference>
<keyword evidence="3" id="KW-1185">Reference proteome</keyword>
<dbReference type="OrthoDB" id="3388115at2"/>
<gene>
    <name evidence="2" type="ORF">D0Q02_17660</name>
</gene>
<feature type="region of interest" description="Disordered" evidence="1">
    <location>
        <begin position="118"/>
        <end position="150"/>
    </location>
</feature>